<evidence type="ECO:0000256" key="8">
    <source>
        <dbReference type="PROSITE-ProRule" id="PRU00855"/>
    </source>
</evidence>
<evidence type="ECO:0000313" key="12">
    <source>
        <dbReference type="Proteomes" id="UP000324632"/>
    </source>
</evidence>
<dbReference type="GO" id="GO:0005737">
    <property type="term" value="C:cytoplasm"/>
    <property type="evidence" value="ECO:0007669"/>
    <property type="project" value="UniProtKB-SubCell"/>
</dbReference>
<evidence type="ECO:0000256" key="4">
    <source>
        <dbReference type="ARBA" id="ARBA00022771"/>
    </source>
</evidence>
<keyword evidence="5" id="KW-0862">Zinc</keyword>
<evidence type="ECO:0000256" key="6">
    <source>
        <dbReference type="ARBA" id="ARBA00022845"/>
    </source>
</evidence>
<feature type="region of interest" description="Disordered" evidence="9">
    <location>
        <begin position="37"/>
        <end position="79"/>
    </location>
</feature>
<evidence type="ECO:0000256" key="5">
    <source>
        <dbReference type="ARBA" id="ARBA00022833"/>
    </source>
</evidence>
<dbReference type="Gene3D" id="4.10.60.30">
    <property type="entry name" value="Nanos, RNA-binding domain"/>
    <property type="match status" value="1"/>
</dbReference>
<sequence length="144" mass="16297">MQSRQSDEKKGIPAPDGCFLVWHDYMDLRRTLSELFKGESDGDAARRDQDVVKPRPRSQGIGSAGSSVSSNTDQRNSRDTCGFCKQNGESLEIYTSHRLKSRDGQVICPILKNYVCPFCSATGAWAHTRQYCPLRNNHHHMKEH</sequence>
<dbReference type="PROSITE" id="PS51522">
    <property type="entry name" value="ZF_NANOS"/>
    <property type="match status" value="1"/>
</dbReference>
<protein>
    <submittedName>
        <fullName evidence="11">Nanos-like protein 1</fullName>
    </submittedName>
</protein>
<evidence type="ECO:0000256" key="1">
    <source>
        <dbReference type="ARBA" id="ARBA00004496"/>
    </source>
</evidence>
<keyword evidence="7 8" id="KW-0694">RNA-binding</keyword>
<name>A0A5A9P339_9TELE</name>
<dbReference type="PANTHER" id="PTHR12887">
    <property type="entry name" value="NANOS PROTEIN"/>
    <property type="match status" value="1"/>
</dbReference>
<accession>A0A5A9P339</accession>
<organism evidence="11 12">
    <name type="scientific">Triplophysa tibetana</name>
    <dbReference type="NCBI Taxonomy" id="1572043"/>
    <lineage>
        <taxon>Eukaryota</taxon>
        <taxon>Metazoa</taxon>
        <taxon>Chordata</taxon>
        <taxon>Craniata</taxon>
        <taxon>Vertebrata</taxon>
        <taxon>Euteleostomi</taxon>
        <taxon>Actinopterygii</taxon>
        <taxon>Neopterygii</taxon>
        <taxon>Teleostei</taxon>
        <taxon>Ostariophysi</taxon>
        <taxon>Cypriniformes</taxon>
        <taxon>Nemacheilidae</taxon>
        <taxon>Triplophysa</taxon>
    </lineage>
</organism>
<feature type="compositionally biased region" description="Basic and acidic residues" evidence="9">
    <location>
        <begin position="37"/>
        <end position="53"/>
    </location>
</feature>
<dbReference type="EMBL" id="SOYY01000009">
    <property type="protein sequence ID" value="KAA0716310.1"/>
    <property type="molecule type" value="Genomic_DNA"/>
</dbReference>
<dbReference type="Pfam" id="PF05741">
    <property type="entry name" value="zf-nanos"/>
    <property type="match status" value="1"/>
</dbReference>
<evidence type="ECO:0000256" key="2">
    <source>
        <dbReference type="ARBA" id="ARBA00022490"/>
    </source>
</evidence>
<comment type="similarity">
    <text evidence="8">Belongs to the nanos family.</text>
</comment>
<keyword evidence="3" id="KW-0479">Metal-binding</keyword>
<dbReference type="Proteomes" id="UP000324632">
    <property type="component" value="Chromosome 9"/>
</dbReference>
<feature type="compositionally biased region" description="Polar residues" evidence="9">
    <location>
        <begin position="60"/>
        <end position="74"/>
    </location>
</feature>
<keyword evidence="6 8" id="KW-0810">Translation regulation</keyword>
<evidence type="ECO:0000256" key="9">
    <source>
        <dbReference type="SAM" id="MobiDB-lite"/>
    </source>
</evidence>
<comment type="caution">
    <text evidence="11">The sequence shown here is derived from an EMBL/GenBank/DDBJ whole genome shotgun (WGS) entry which is preliminary data.</text>
</comment>
<comment type="subcellular location">
    <subcellularLocation>
        <location evidence="1">Cytoplasm</location>
    </subcellularLocation>
</comment>
<dbReference type="AlphaFoldDB" id="A0A5A9P339"/>
<gene>
    <name evidence="11" type="ORF">E1301_Tti001745</name>
</gene>
<evidence type="ECO:0000256" key="3">
    <source>
        <dbReference type="ARBA" id="ARBA00022723"/>
    </source>
</evidence>
<dbReference type="InterPro" id="IPR008705">
    <property type="entry name" value="Nanos/Xcar2"/>
</dbReference>
<proteinExistence type="inferred from homology"/>
<dbReference type="InterPro" id="IPR024161">
    <property type="entry name" value="Znf_nanos-typ"/>
</dbReference>
<keyword evidence="12" id="KW-1185">Reference proteome</keyword>
<keyword evidence="2" id="KW-0963">Cytoplasm</keyword>
<evidence type="ECO:0000256" key="7">
    <source>
        <dbReference type="ARBA" id="ARBA00022884"/>
    </source>
</evidence>
<reference evidence="11 12" key="1">
    <citation type="journal article" date="2019" name="Mol. Ecol. Resour.">
        <title>Chromosome-level genome assembly of Triplophysa tibetana, a fish adapted to the harsh high-altitude environment of the Tibetan Plateau.</title>
        <authorList>
            <person name="Yang X."/>
            <person name="Liu H."/>
            <person name="Ma Z."/>
            <person name="Zou Y."/>
            <person name="Zou M."/>
            <person name="Mao Y."/>
            <person name="Li X."/>
            <person name="Wang H."/>
            <person name="Chen T."/>
            <person name="Wang W."/>
            <person name="Yang R."/>
        </authorList>
    </citation>
    <scope>NUCLEOTIDE SEQUENCE [LARGE SCALE GENOMIC DNA]</scope>
    <source>
        <strain evidence="11">TTIB1903HZAU</strain>
        <tissue evidence="11">Muscle</tissue>
    </source>
</reference>
<dbReference type="InterPro" id="IPR038129">
    <property type="entry name" value="Nanos_sf"/>
</dbReference>
<evidence type="ECO:0000259" key="10">
    <source>
        <dbReference type="PROSITE" id="PS51522"/>
    </source>
</evidence>
<feature type="domain" description="Nanos-type" evidence="10">
    <location>
        <begin position="80"/>
        <end position="134"/>
    </location>
</feature>
<dbReference type="GO" id="GO:0006417">
    <property type="term" value="P:regulation of translation"/>
    <property type="evidence" value="ECO:0007669"/>
    <property type="project" value="UniProtKB-UniRule"/>
</dbReference>
<dbReference type="GO" id="GO:0003723">
    <property type="term" value="F:RNA binding"/>
    <property type="evidence" value="ECO:0007669"/>
    <property type="project" value="UniProtKB-UniRule"/>
</dbReference>
<dbReference type="GO" id="GO:0008270">
    <property type="term" value="F:zinc ion binding"/>
    <property type="evidence" value="ECO:0007669"/>
    <property type="project" value="UniProtKB-KW"/>
</dbReference>
<evidence type="ECO:0000313" key="11">
    <source>
        <dbReference type="EMBL" id="KAA0716310.1"/>
    </source>
</evidence>
<keyword evidence="4 8" id="KW-0863">Zinc-finger</keyword>